<reference evidence="2" key="2">
    <citation type="journal article" date="2021" name="PeerJ">
        <title>Extensive microbial diversity within the chicken gut microbiome revealed by metagenomics and culture.</title>
        <authorList>
            <person name="Gilroy R."/>
            <person name="Ravi A."/>
            <person name="Getino M."/>
            <person name="Pursley I."/>
            <person name="Horton D.L."/>
            <person name="Alikhan N.F."/>
            <person name="Baker D."/>
            <person name="Gharbi K."/>
            <person name="Hall N."/>
            <person name="Watson M."/>
            <person name="Adriaenssens E.M."/>
            <person name="Foster-Nyarko E."/>
            <person name="Jarju S."/>
            <person name="Secka A."/>
            <person name="Antonio M."/>
            <person name="Oren A."/>
            <person name="Chaudhuri R.R."/>
            <person name="La Ragione R."/>
            <person name="Hildebrand F."/>
            <person name="Pallen M.J."/>
        </authorList>
    </citation>
    <scope>NUCLEOTIDE SEQUENCE</scope>
    <source>
        <strain evidence="2">CHK195-26880</strain>
    </source>
</reference>
<organism evidence="2 3">
    <name type="scientific">Candidatus Onthousia faecipullorum</name>
    <dbReference type="NCBI Taxonomy" id="2840887"/>
    <lineage>
        <taxon>Bacteria</taxon>
        <taxon>Bacillati</taxon>
        <taxon>Bacillota</taxon>
        <taxon>Bacilli</taxon>
        <taxon>Candidatus Onthousia</taxon>
    </lineage>
</organism>
<evidence type="ECO:0000313" key="2">
    <source>
        <dbReference type="EMBL" id="HIT38171.1"/>
    </source>
</evidence>
<feature type="region of interest" description="Disordered" evidence="1">
    <location>
        <begin position="92"/>
        <end position="118"/>
    </location>
</feature>
<evidence type="ECO:0000313" key="3">
    <source>
        <dbReference type="Proteomes" id="UP000886833"/>
    </source>
</evidence>
<dbReference type="Gene3D" id="1.20.5.170">
    <property type="match status" value="1"/>
</dbReference>
<proteinExistence type="predicted"/>
<accession>A0A9D1KCG7</accession>
<dbReference type="EMBL" id="DVKQ01000089">
    <property type="protein sequence ID" value="HIT38171.1"/>
    <property type="molecule type" value="Genomic_DNA"/>
</dbReference>
<sequence>LSEFERAITLLTLKKREDLEKISEGVEGLMEAKEKITKLSDNINIIGAYDYERHKEWEWKQKAKEYVKDDLLKIEEGKKFIEENSKILEEKSKDLEEKSKGLEEKSKGLEEKSKTLEERQKSFEEQLVSTAKKLLDKDFSLEDINEITGLSIEKIDSLK</sequence>
<name>A0A9D1KCG7_9FIRM</name>
<dbReference type="Proteomes" id="UP000886833">
    <property type="component" value="Unassembled WGS sequence"/>
</dbReference>
<gene>
    <name evidence="2" type="ORF">IAB59_06835</name>
</gene>
<evidence type="ECO:0000256" key="1">
    <source>
        <dbReference type="SAM" id="MobiDB-lite"/>
    </source>
</evidence>
<protein>
    <submittedName>
        <fullName evidence="2">Uncharacterized protein</fullName>
    </submittedName>
</protein>
<reference evidence="2" key="1">
    <citation type="submission" date="2020-10" db="EMBL/GenBank/DDBJ databases">
        <authorList>
            <person name="Gilroy R."/>
        </authorList>
    </citation>
    <scope>NUCLEOTIDE SEQUENCE</scope>
    <source>
        <strain evidence="2">CHK195-26880</strain>
    </source>
</reference>
<dbReference type="AlphaFoldDB" id="A0A9D1KCG7"/>
<feature type="non-terminal residue" evidence="2">
    <location>
        <position position="1"/>
    </location>
</feature>
<comment type="caution">
    <text evidence="2">The sequence shown here is derived from an EMBL/GenBank/DDBJ whole genome shotgun (WGS) entry which is preliminary data.</text>
</comment>